<reference evidence="1" key="1">
    <citation type="submission" date="2010-05" db="EMBL/GenBank/DDBJ databases">
        <title>The Genome Sequence of Magnaporthe poae strain ATCC 64411.</title>
        <authorList>
            <consortium name="The Broad Institute Genome Sequencing Platform"/>
            <consortium name="Broad Institute Genome Sequencing Center for Infectious Disease"/>
            <person name="Ma L.-J."/>
            <person name="Dead R."/>
            <person name="Young S."/>
            <person name="Zeng Q."/>
            <person name="Koehrsen M."/>
            <person name="Alvarado L."/>
            <person name="Berlin A."/>
            <person name="Chapman S.B."/>
            <person name="Chen Z."/>
            <person name="Freedman E."/>
            <person name="Gellesch M."/>
            <person name="Goldberg J."/>
            <person name="Griggs A."/>
            <person name="Gujja S."/>
            <person name="Heilman E.R."/>
            <person name="Heiman D."/>
            <person name="Hepburn T."/>
            <person name="Howarth C."/>
            <person name="Jen D."/>
            <person name="Larson L."/>
            <person name="Mehta T."/>
            <person name="Neiman D."/>
            <person name="Pearson M."/>
            <person name="Roberts A."/>
            <person name="Saif S."/>
            <person name="Shea T."/>
            <person name="Shenoy N."/>
            <person name="Sisk P."/>
            <person name="Stolte C."/>
            <person name="Sykes S."/>
            <person name="Walk T."/>
            <person name="White J."/>
            <person name="Yandava C."/>
            <person name="Haas B."/>
            <person name="Nusbaum C."/>
            <person name="Birren B."/>
        </authorList>
    </citation>
    <scope>NUCLEOTIDE SEQUENCE</scope>
    <source>
        <strain evidence="1">ATCC 64411</strain>
    </source>
</reference>
<dbReference type="eggNOG" id="ENOG502RF1E">
    <property type="taxonomic scope" value="Eukaryota"/>
</dbReference>
<dbReference type="EMBL" id="ADBL01002665">
    <property type="status" value="NOT_ANNOTATED_CDS"/>
    <property type="molecule type" value="Genomic_DNA"/>
</dbReference>
<dbReference type="VEuPathDB" id="FungiDB:MAPG_10789"/>
<sequence length="182" mass="19801">MCSGMDGRMQHQTEGANAFDLEICIYIGTFASTFHESSFRFHHPTTTFKLCTFVLQHFVCTPAPKTLPAMKFFVAFLALPAAVLAAPTSSSSSSFDSLACGCVNAKGDVYNSSCLAMAGTSDKAGELAGYCYRAASWAPEMDQVFTEAFCKQDTGPPGYTKAVCKPIKLCVSEHVDYYYHRC</sequence>
<dbReference type="OrthoDB" id="4986740at2759"/>
<reference evidence="2" key="4">
    <citation type="journal article" date="2015" name="G3 (Bethesda)">
        <title>Genome sequences of three phytopathogenic species of the Magnaporthaceae family of fungi.</title>
        <authorList>
            <person name="Okagaki L.H."/>
            <person name="Nunes C.C."/>
            <person name="Sailsbery J."/>
            <person name="Clay B."/>
            <person name="Brown D."/>
            <person name="John T."/>
            <person name="Oh Y."/>
            <person name="Young N."/>
            <person name="Fitzgerald M."/>
            <person name="Haas B.J."/>
            <person name="Zeng Q."/>
            <person name="Young S."/>
            <person name="Adiconis X."/>
            <person name="Fan L."/>
            <person name="Levin J.Z."/>
            <person name="Mitchell T.K."/>
            <person name="Okubara P.A."/>
            <person name="Farman M.L."/>
            <person name="Kohn L.M."/>
            <person name="Birren B."/>
            <person name="Ma L.-J."/>
            <person name="Dean R.A."/>
        </authorList>
    </citation>
    <scope>NUCLEOTIDE SEQUENCE</scope>
    <source>
        <strain evidence="2">ATCC 64411 / 73-15</strain>
    </source>
</reference>
<evidence type="ECO:0000313" key="2">
    <source>
        <dbReference type="EnsemblFungi" id="MAPG_10789T0"/>
    </source>
</evidence>
<dbReference type="AlphaFoldDB" id="A0A0C4EDI9"/>
<protein>
    <submittedName>
        <fullName evidence="1 2">Uncharacterized protein</fullName>
    </submittedName>
</protein>
<dbReference type="EMBL" id="GL876978">
    <property type="protein sequence ID" value="KLU91840.1"/>
    <property type="molecule type" value="Genomic_DNA"/>
</dbReference>
<proteinExistence type="predicted"/>
<reference evidence="2" key="5">
    <citation type="submission" date="2015-06" db="UniProtKB">
        <authorList>
            <consortium name="EnsemblFungi"/>
        </authorList>
    </citation>
    <scope>IDENTIFICATION</scope>
    <source>
        <strain evidence="2">ATCC 64411</strain>
    </source>
</reference>
<dbReference type="Proteomes" id="UP000011715">
    <property type="component" value="Unassembled WGS sequence"/>
</dbReference>
<reference evidence="3" key="2">
    <citation type="submission" date="2010-05" db="EMBL/GenBank/DDBJ databases">
        <title>The genome sequence of Magnaporthe poae strain ATCC 64411.</title>
        <authorList>
            <person name="Ma L.-J."/>
            <person name="Dead R."/>
            <person name="Young S."/>
            <person name="Zeng Q."/>
            <person name="Koehrsen M."/>
            <person name="Alvarado L."/>
            <person name="Berlin A."/>
            <person name="Chapman S.B."/>
            <person name="Chen Z."/>
            <person name="Freedman E."/>
            <person name="Gellesch M."/>
            <person name="Goldberg J."/>
            <person name="Griggs A."/>
            <person name="Gujja S."/>
            <person name="Heilman E.R."/>
            <person name="Heiman D."/>
            <person name="Hepburn T."/>
            <person name="Howarth C."/>
            <person name="Jen D."/>
            <person name="Larson L."/>
            <person name="Mehta T."/>
            <person name="Neiman D."/>
            <person name="Pearson M."/>
            <person name="Roberts A."/>
            <person name="Saif S."/>
            <person name="Shea T."/>
            <person name="Shenoy N."/>
            <person name="Sisk P."/>
            <person name="Stolte C."/>
            <person name="Sykes S."/>
            <person name="Walk T."/>
            <person name="White J."/>
            <person name="Yandava C."/>
            <person name="Haas B."/>
            <person name="Nusbaum C."/>
            <person name="Birren B."/>
        </authorList>
    </citation>
    <scope>NUCLEOTIDE SEQUENCE [LARGE SCALE GENOMIC DNA]</scope>
    <source>
        <strain evidence="3">ATCC 64411 / 73-15</strain>
    </source>
</reference>
<dbReference type="EnsemblFungi" id="MAPG_10789T0">
    <property type="protein sequence ID" value="MAPG_10789T0"/>
    <property type="gene ID" value="MAPG_10789"/>
</dbReference>
<gene>
    <name evidence="1" type="ORF">MAPG_10789</name>
</gene>
<keyword evidence="3" id="KW-1185">Reference proteome</keyword>
<reference evidence="1" key="3">
    <citation type="submission" date="2011-03" db="EMBL/GenBank/DDBJ databases">
        <title>Annotation of Magnaporthe poae ATCC 64411.</title>
        <authorList>
            <person name="Ma L.-J."/>
            <person name="Dead R."/>
            <person name="Young S.K."/>
            <person name="Zeng Q."/>
            <person name="Gargeya S."/>
            <person name="Fitzgerald M."/>
            <person name="Haas B."/>
            <person name="Abouelleil A."/>
            <person name="Alvarado L."/>
            <person name="Arachchi H.M."/>
            <person name="Berlin A."/>
            <person name="Brown A."/>
            <person name="Chapman S.B."/>
            <person name="Chen Z."/>
            <person name="Dunbar C."/>
            <person name="Freedman E."/>
            <person name="Gearin G."/>
            <person name="Gellesch M."/>
            <person name="Goldberg J."/>
            <person name="Griggs A."/>
            <person name="Gujja S."/>
            <person name="Heiman D."/>
            <person name="Howarth C."/>
            <person name="Larson L."/>
            <person name="Lui A."/>
            <person name="MacDonald P.J.P."/>
            <person name="Mehta T."/>
            <person name="Montmayeur A."/>
            <person name="Murphy C."/>
            <person name="Neiman D."/>
            <person name="Pearson M."/>
            <person name="Priest M."/>
            <person name="Roberts A."/>
            <person name="Saif S."/>
            <person name="Shea T."/>
            <person name="Shenoy N."/>
            <person name="Sisk P."/>
            <person name="Stolte C."/>
            <person name="Sykes S."/>
            <person name="Yandava C."/>
            <person name="Wortman J."/>
            <person name="Nusbaum C."/>
            <person name="Birren B."/>
        </authorList>
    </citation>
    <scope>NUCLEOTIDE SEQUENCE</scope>
    <source>
        <strain evidence="1">ATCC 64411</strain>
    </source>
</reference>
<evidence type="ECO:0000313" key="1">
    <source>
        <dbReference type="EMBL" id="KLU91840.1"/>
    </source>
</evidence>
<evidence type="ECO:0000313" key="3">
    <source>
        <dbReference type="Proteomes" id="UP000011715"/>
    </source>
</evidence>
<name>A0A0C4EDI9_MAGP6</name>
<organism evidence="2 3">
    <name type="scientific">Magnaporthiopsis poae (strain ATCC 64411 / 73-15)</name>
    <name type="common">Kentucky bluegrass fungus</name>
    <name type="synonym">Magnaporthe poae</name>
    <dbReference type="NCBI Taxonomy" id="644358"/>
    <lineage>
        <taxon>Eukaryota</taxon>
        <taxon>Fungi</taxon>
        <taxon>Dikarya</taxon>
        <taxon>Ascomycota</taxon>
        <taxon>Pezizomycotina</taxon>
        <taxon>Sordariomycetes</taxon>
        <taxon>Sordariomycetidae</taxon>
        <taxon>Magnaporthales</taxon>
        <taxon>Magnaporthaceae</taxon>
        <taxon>Magnaporthiopsis</taxon>
    </lineage>
</organism>
<accession>A0A0C4EDI9</accession>